<feature type="transmembrane region" description="Helical" evidence="1">
    <location>
        <begin position="95"/>
        <end position="114"/>
    </location>
</feature>
<keyword evidence="3" id="KW-0255">Endonuclease</keyword>
<keyword evidence="1" id="KW-0472">Membrane</keyword>
<dbReference type="EMBL" id="BAABIS010000001">
    <property type="protein sequence ID" value="GAA4880298.1"/>
    <property type="molecule type" value="Genomic_DNA"/>
</dbReference>
<accession>A0ABP9EIQ6</accession>
<evidence type="ECO:0000313" key="3">
    <source>
        <dbReference type="EMBL" id="GAA4880298.1"/>
    </source>
</evidence>
<keyword evidence="4" id="KW-1185">Reference proteome</keyword>
<sequence>MIKRLVTELRGVGLRRIGSRRIGLRRIGLRARTLRRVRAARAVPVAVAVLLLGHRLVPNTPWHLGSLLEALLPWLGLAVPVLLLGALLRRSRRLAAAALLPALAWTFAFGGRLLPGGDGAYDLTVVQHNVAAQNEDPRGTARALAATGADLVAVEELMDPATAVYEQELAAAYPYRARSGTVGLWSRHPLSEVRPVDLKPSGLQVYWKRGLRVVAHTPDGEVAVYVAHLPSVRFGGLGGFTSERRDESAGKLAAVLDAEPLQRVILAGDFNSTLDDRGLAPVTSRLTAARSGFDFSWPAAFPVARIDQILCRGLTPVRTWTLPATGSDHLPVAARIRVNGPSA</sequence>
<reference evidence="4" key="1">
    <citation type="journal article" date="2019" name="Int. J. Syst. Evol. Microbiol.">
        <title>The Global Catalogue of Microorganisms (GCM) 10K type strain sequencing project: providing services to taxonomists for standard genome sequencing and annotation.</title>
        <authorList>
            <consortium name="The Broad Institute Genomics Platform"/>
            <consortium name="The Broad Institute Genome Sequencing Center for Infectious Disease"/>
            <person name="Wu L."/>
            <person name="Ma J."/>
        </authorList>
    </citation>
    <scope>NUCLEOTIDE SEQUENCE [LARGE SCALE GENOMIC DNA]</scope>
    <source>
        <strain evidence="4">JCM 13006</strain>
    </source>
</reference>
<proteinExistence type="predicted"/>
<dbReference type="SUPFAM" id="SSF56219">
    <property type="entry name" value="DNase I-like"/>
    <property type="match status" value="1"/>
</dbReference>
<keyword evidence="1" id="KW-0812">Transmembrane</keyword>
<comment type="caution">
    <text evidence="3">The sequence shown here is derived from an EMBL/GenBank/DDBJ whole genome shotgun (WGS) entry which is preliminary data.</text>
</comment>
<dbReference type="GO" id="GO:0004519">
    <property type="term" value="F:endonuclease activity"/>
    <property type="evidence" value="ECO:0007669"/>
    <property type="project" value="UniProtKB-KW"/>
</dbReference>
<keyword evidence="1" id="KW-1133">Transmembrane helix</keyword>
<dbReference type="InterPro" id="IPR005135">
    <property type="entry name" value="Endo/exonuclease/phosphatase"/>
</dbReference>
<organism evidence="3 4">
    <name type="scientific">Kitasatospora terrestris</name>
    <dbReference type="NCBI Taxonomy" id="258051"/>
    <lineage>
        <taxon>Bacteria</taxon>
        <taxon>Bacillati</taxon>
        <taxon>Actinomycetota</taxon>
        <taxon>Actinomycetes</taxon>
        <taxon>Kitasatosporales</taxon>
        <taxon>Streptomycetaceae</taxon>
        <taxon>Kitasatospora</taxon>
    </lineage>
</organism>
<dbReference type="Gene3D" id="3.60.10.10">
    <property type="entry name" value="Endonuclease/exonuclease/phosphatase"/>
    <property type="match status" value="1"/>
</dbReference>
<dbReference type="InterPro" id="IPR036691">
    <property type="entry name" value="Endo/exonu/phosph_ase_sf"/>
</dbReference>
<keyword evidence="3" id="KW-0540">Nuclease</keyword>
<dbReference type="Proteomes" id="UP001501752">
    <property type="component" value="Unassembled WGS sequence"/>
</dbReference>
<feature type="transmembrane region" description="Helical" evidence="1">
    <location>
        <begin position="39"/>
        <end position="58"/>
    </location>
</feature>
<evidence type="ECO:0000313" key="4">
    <source>
        <dbReference type="Proteomes" id="UP001501752"/>
    </source>
</evidence>
<protein>
    <submittedName>
        <fullName evidence="3">Endonuclease/exonuclease/phosphatase family protein</fullName>
    </submittedName>
</protein>
<name>A0ABP9EIQ6_9ACTN</name>
<evidence type="ECO:0000256" key="1">
    <source>
        <dbReference type="SAM" id="Phobius"/>
    </source>
</evidence>
<gene>
    <name evidence="3" type="ORF">GCM10023235_70740</name>
</gene>
<feature type="domain" description="Endonuclease/exonuclease/phosphatase" evidence="2">
    <location>
        <begin position="127"/>
        <end position="329"/>
    </location>
</feature>
<keyword evidence="3" id="KW-0378">Hydrolase</keyword>
<dbReference type="Pfam" id="PF03372">
    <property type="entry name" value="Exo_endo_phos"/>
    <property type="match status" value="1"/>
</dbReference>
<feature type="transmembrane region" description="Helical" evidence="1">
    <location>
        <begin position="70"/>
        <end position="88"/>
    </location>
</feature>
<evidence type="ECO:0000259" key="2">
    <source>
        <dbReference type="Pfam" id="PF03372"/>
    </source>
</evidence>